<dbReference type="RefSeq" id="WP_254009915.1">
    <property type="nucleotide sequence ID" value="NZ_JAMZMM010000006.1"/>
</dbReference>
<dbReference type="InterPro" id="IPR037914">
    <property type="entry name" value="SpoVT-AbrB_sf"/>
</dbReference>
<dbReference type="GO" id="GO:0003677">
    <property type="term" value="F:DNA binding"/>
    <property type="evidence" value="ECO:0007669"/>
    <property type="project" value="UniProtKB-KW"/>
</dbReference>
<dbReference type="InterPro" id="IPR007159">
    <property type="entry name" value="SpoVT-AbrB_dom"/>
</dbReference>
<feature type="domain" description="SpoVT-AbrB" evidence="1">
    <location>
        <begin position="4"/>
        <end position="49"/>
    </location>
</feature>
<evidence type="ECO:0000313" key="3">
    <source>
        <dbReference type="Proteomes" id="UP001204953"/>
    </source>
</evidence>
<keyword evidence="3" id="KW-1185">Reference proteome</keyword>
<dbReference type="SMART" id="SM00966">
    <property type="entry name" value="SpoVT_AbrB"/>
    <property type="match status" value="1"/>
</dbReference>
<dbReference type="AlphaFoldDB" id="A0AAE3KQA0"/>
<evidence type="ECO:0000313" key="2">
    <source>
        <dbReference type="EMBL" id="MCP2727097.1"/>
    </source>
</evidence>
<keyword evidence="2" id="KW-0238">DNA-binding</keyword>
<name>A0AAE3KQA0_9CYAN</name>
<dbReference type="SUPFAM" id="SSF89447">
    <property type="entry name" value="AbrB/MazE/MraZ-like"/>
    <property type="match status" value="1"/>
</dbReference>
<proteinExistence type="predicted"/>
<organism evidence="2 3">
    <name type="scientific">Limnofasciculus baicalensis BBK-W-15</name>
    <dbReference type="NCBI Taxonomy" id="2699891"/>
    <lineage>
        <taxon>Bacteria</taxon>
        <taxon>Bacillati</taxon>
        <taxon>Cyanobacteriota</taxon>
        <taxon>Cyanophyceae</taxon>
        <taxon>Coleofasciculales</taxon>
        <taxon>Coleofasciculaceae</taxon>
        <taxon>Limnofasciculus</taxon>
        <taxon>Limnofasciculus baicalensis</taxon>
    </lineage>
</organism>
<reference evidence="2" key="1">
    <citation type="submission" date="2022-06" db="EMBL/GenBank/DDBJ databases">
        <title>New cyanobacteria of genus Symplocastrum in benthos of Lake Baikal.</title>
        <authorList>
            <person name="Sorokovikova E."/>
            <person name="Tikhonova I."/>
            <person name="Krasnopeev A."/>
            <person name="Evseev P."/>
            <person name="Gladkikh A."/>
            <person name="Belykh O."/>
        </authorList>
    </citation>
    <scope>NUCLEOTIDE SEQUENCE</scope>
    <source>
        <strain evidence="2">BBK-W-15</strain>
    </source>
</reference>
<sequence length="87" mass="9782">MEITRLSSEGKLIIPQAMLDAHRWERGQELIVIDMGDGILIKPKKPFVETTLADVAGCLKYLGKPKSIQDLEEAIRLGVQEQWHDIG</sequence>
<dbReference type="EMBL" id="JAMZMM010000006">
    <property type="protein sequence ID" value="MCP2727097.1"/>
    <property type="molecule type" value="Genomic_DNA"/>
</dbReference>
<dbReference type="Proteomes" id="UP001204953">
    <property type="component" value="Unassembled WGS sequence"/>
</dbReference>
<dbReference type="Pfam" id="PF04014">
    <property type="entry name" value="MazE_antitoxin"/>
    <property type="match status" value="1"/>
</dbReference>
<gene>
    <name evidence="2" type="ORF">NJ959_01230</name>
</gene>
<comment type="caution">
    <text evidence="2">The sequence shown here is derived from an EMBL/GenBank/DDBJ whole genome shotgun (WGS) entry which is preliminary data.</text>
</comment>
<protein>
    <submittedName>
        <fullName evidence="2">AbrB/MazE/SpoVT family DNA-binding domain-containing protein</fullName>
    </submittedName>
</protein>
<accession>A0AAE3KQA0</accession>
<evidence type="ECO:0000259" key="1">
    <source>
        <dbReference type="SMART" id="SM00966"/>
    </source>
</evidence>